<dbReference type="Proteomes" id="UP000605201">
    <property type="component" value="Unassembled WGS sequence"/>
</dbReference>
<feature type="domain" description="Uncharacterized protein TP-0789" evidence="2">
    <location>
        <begin position="94"/>
        <end position="280"/>
    </location>
</feature>
<dbReference type="CDD" id="cd16329">
    <property type="entry name" value="LolA_like"/>
    <property type="match status" value="1"/>
</dbReference>
<evidence type="ECO:0000256" key="1">
    <source>
        <dbReference type="SAM" id="MobiDB-lite"/>
    </source>
</evidence>
<keyword evidence="3" id="KW-0449">Lipoprotein</keyword>
<accession>A0A8J6NSE4</accession>
<protein>
    <submittedName>
        <fullName evidence="3">Outer membrane lipoprotein-sorting protein</fullName>
    </submittedName>
</protein>
<dbReference type="Gene3D" id="2.50.20.10">
    <property type="entry name" value="Lipoprotein localisation LolA/LolB/LppX"/>
    <property type="match status" value="1"/>
</dbReference>
<evidence type="ECO:0000259" key="2">
    <source>
        <dbReference type="Pfam" id="PF17131"/>
    </source>
</evidence>
<proteinExistence type="predicted"/>
<gene>
    <name evidence="3" type="ORF">H8D96_04265</name>
</gene>
<name>A0A8J6NSE4_9BACT</name>
<evidence type="ECO:0000313" key="4">
    <source>
        <dbReference type="Proteomes" id="UP000605201"/>
    </source>
</evidence>
<sequence length="310" mass="36264">MSSRQAGLTANRWPNTPLPGILLILGLLSLPVFSKSLLADETWTGPTIMDEVFKRHELFPYVFEKQTMILIDSAENRDVRKARRFSRVEPDATVKYLLIFDHPAEIRGVALLAIRHPSGRIESKIYLPAFGKELKSTSGKSRGNHFLGTDFAIEDLTAEVLSDFRYVRKTDYKIGKILYFVVEAFPKDSQIERATGYGLRRHFVRQDNFYIVRTDYYDPRGRFLKRRTHHDLKMVDGTMWRANMILMENHKEQHKTLIKINQRVFSHDYVPPEMFTSEWLLENRHVQSTEKRLFQDTSESLRENDAELKP</sequence>
<organism evidence="3 4">
    <name type="scientific">Candidatus Desulfatibia vada</name>
    <dbReference type="NCBI Taxonomy" id="2841696"/>
    <lineage>
        <taxon>Bacteria</taxon>
        <taxon>Pseudomonadati</taxon>
        <taxon>Thermodesulfobacteriota</taxon>
        <taxon>Desulfobacteria</taxon>
        <taxon>Desulfobacterales</taxon>
        <taxon>Desulfobacterales incertae sedis</taxon>
        <taxon>Candidatus Desulfatibia</taxon>
    </lineage>
</organism>
<evidence type="ECO:0000313" key="3">
    <source>
        <dbReference type="EMBL" id="MBC8431113.1"/>
    </source>
</evidence>
<dbReference type="EMBL" id="JACNIG010000113">
    <property type="protein sequence ID" value="MBC8431113.1"/>
    <property type="molecule type" value="Genomic_DNA"/>
</dbReference>
<dbReference type="AlphaFoldDB" id="A0A8J6NSE4"/>
<reference evidence="3 4" key="1">
    <citation type="submission" date="2020-08" db="EMBL/GenBank/DDBJ databases">
        <title>Bridging the membrane lipid divide: bacteria of the FCB group superphylum have the potential to synthesize archaeal ether lipids.</title>
        <authorList>
            <person name="Villanueva L."/>
            <person name="Von Meijenfeldt F.A.B."/>
            <person name="Westbye A.B."/>
            <person name="Yadav S."/>
            <person name="Hopmans E.C."/>
            <person name="Dutilh B.E."/>
            <person name="Sinninghe Damste J.S."/>
        </authorList>
    </citation>
    <scope>NUCLEOTIDE SEQUENCE [LARGE SCALE GENOMIC DNA]</scope>
    <source>
        <strain evidence="3">NIOZ-UU17</strain>
    </source>
</reference>
<dbReference type="Pfam" id="PF17131">
    <property type="entry name" value="LolA_like"/>
    <property type="match status" value="1"/>
</dbReference>
<dbReference type="InterPro" id="IPR033399">
    <property type="entry name" value="TP_0789-like"/>
</dbReference>
<comment type="caution">
    <text evidence="3">The sequence shown here is derived from an EMBL/GenBank/DDBJ whole genome shotgun (WGS) entry which is preliminary data.</text>
</comment>
<feature type="region of interest" description="Disordered" evidence="1">
    <location>
        <begin position="291"/>
        <end position="310"/>
    </location>
</feature>